<dbReference type="PANTHER" id="PTHR46566:SF5">
    <property type="entry name" value="1-PHOSPHOFRUCTOKINASE"/>
    <property type="match status" value="1"/>
</dbReference>
<feature type="domain" description="Carbohydrate kinase PfkB" evidence="6">
    <location>
        <begin position="28"/>
        <end position="341"/>
    </location>
</feature>
<comment type="similarity">
    <text evidence="1">Belongs to the carbohydrate kinase PfkB family.</text>
</comment>
<keyword evidence="3" id="KW-0547">Nucleotide-binding</keyword>
<comment type="caution">
    <text evidence="7">The sequence shown here is derived from an EMBL/GenBank/DDBJ whole genome shotgun (WGS) entry which is preliminary data.</text>
</comment>
<dbReference type="InterPro" id="IPR029056">
    <property type="entry name" value="Ribokinase-like"/>
</dbReference>
<organism evidence="7 8">
    <name type="scientific">Nesterenkonia halotolerans</name>
    <dbReference type="NCBI Taxonomy" id="225325"/>
    <lineage>
        <taxon>Bacteria</taxon>
        <taxon>Bacillati</taxon>
        <taxon>Actinomycetota</taxon>
        <taxon>Actinomycetes</taxon>
        <taxon>Micrococcales</taxon>
        <taxon>Micrococcaceae</taxon>
        <taxon>Nesterenkonia</taxon>
    </lineage>
</organism>
<dbReference type="EMBL" id="JADBEE010000002">
    <property type="protein sequence ID" value="MBE1515573.1"/>
    <property type="molecule type" value="Genomic_DNA"/>
</dbReference>
<dbReference type="GO" id="GO:0008662">
    <property type="term" value="F:1-phosphofructokinase activity"/>
    <property type="evidence" value="ECO:0007669"/>
    <property type="project" value="UniProtKB-EC"/>
</dbReference>
<accession>A0ABR9J9A3</accession>
<dbReference type="Pfam" id="PF00294">
    <property type="entry name" value="PfkB"/>
    <property type="match status" value="1"/>
</dbReference>
<evidence type="ECO:0000256" key="2">
    <source>
        <dbReference type="ARBA" id="ARBA00022679"/>
    </source>
</evidence>
<gene>
    <name evidence="7" type="ORF">H4W26_002365</name>
</gene>
<dbReference type="SUPFAM" id="SSF53613">
    <property type="entry name" value="Ribokinase-like"/>
    <property type="match status" value="1"/>
</dbReference>
<evidence type="ECO:0000256" key="1">
    <source>
        <dbReference type="ARBA" id="ARBA00010688"/>
    </source>
</evidence>
<proteinExistence type="inferred from homology"/>
<dbReference type="RefSeq" id="WP_192592395.1">
    <property type="nucleotide sequence ID" value="NZ_JADBEE010000002.1"/>
</dbReference>
<sequence length="369" mass="37084">MIVTFTPNPSLDKTLALDAPLRPGAVQRAVGHSAEPGGKGVNISRALTAAGVPSLAVLPGDAGDAVLLALQEIQVPARALPLGAPLRTNTAITDQAGVTTKINEPGPDFDAALTEALLQLLLETSEGATWVALAGSLPPGVPEDFYAQAITALRETFGEQAPLIALDTSGAPLAAALSAAPDLIKPNAEELLELHAAMLGASGPAAGADAAHDIGSSLGSGVDEQAQAEALEADPMRAAQLAVELQNCGARSALITLGAHGAVLIPHSSVDNSAEMAEPALALRAWGPPITLRSTVGAGDASLAGYLASAQSGGSPTDSLKHAMAMGRAAAELPGSVMPTPDQLTTEHLSTEQLIIIPRTTATANVETS</sequence>
<evidence type="ECO:0000313" key="8">
    <source>
        <dbReference type="Proteomes" id="UP000636579"/>
    </source>
</evidence>
<evidence type="ECO:0000259" key="6">
    <source>
        <dbReference type="Pfam" id="PF00294"/>
    </source>
</evidence>
<dbReference type="PROSITE" id="PS00584">
    <property type="entry name" value="PFKB_KINASES_2"/>
    <property type="match status" value="1"/>
</dbReference>
<evidence type="ECO:0000256" key="3">
    <source>
        <dbReference type="ARBA" id="ARBA00022741"/>
    </source>
</evidence>
<dbReference type="PANTHER" id="PTHR46566">
    <property type="entry name" value="1-PHOSPHOFRUCTOKINASE-RELATED"/>
    <property type="match status" value="1"/>
</dbReference>
<protein>
    <submittedName>
        <fullName evidence="7">1-phosphofructokinase</fullName>
        <ecNumber evidence="7">2.7.1.56</ecNumber>
    </submittedName>
</protein>
<name>A0ABR9J9A3_9MICC</name>
<dbReference type="NCBIfam" id="TIGR03168">
    <property type="entry name" value="1-PFK"/>
    <property type="match status" value="1"/>
</dbReference>
<keyword evidence="5" id="KW-0067">ATP-binding</keyword>
<dbReference type="InterPro" id="IPR002173">
    <property type="entry name" value="Carboh/pur_kinase_PfkB_CS"/>
</dbReference>
<dbReference type="Proteomes" id="UP000636579">
    <property type="component" value="Unassembled WGS sequence"/>
</dbReference>
<dbReference type="InterPro" id="IPR011611">
    <property type="entry name" value="PfkB_dom"/>
</dbReference>
<dbReference type="InterPro" id="IPR017583">
    <property type="entry name" value="Tagatose/fructose_Pkinase"/>
</dbReference>
<evidence type="ECO:0000256" key="4">
    <source>
        <dbReference type="ARBA" id="ARBA00022777"/>
    </source>
</evidence>
<evidence type="ECO:0000256" key="5">
    <source>
        <dbReference type="ARBA" id="ARBA00022840"/>
    </source>
</evidence>
<dbReference type="Gene3D" id="3.40.1190.20">
    <property type="match status" value="1"/>
</dbReference>
<evidence type="ECO:0000313" key="7">
    <source>
        <dbReference type="EMBL" id="MBE1515573.1"/>
    </source>
</evidence>
<keyword evidence="4" id="KW-0418">Kinase</keyword>
<keyword evidence="2 7" id="KW-0808">Transferase</keyword>
<keyword evidence="8" id="KW-1185">Reference proteome</keyword>
<dbReference type="EC" id="2.7.1.56" evidence="7"/>
<reference evidence="7 8" key="1">
    <citation type="submission" date="2020-10" db="EMBL/GenBank/DDBJ databases">
        <title>Sequencing the genomes of 1000 actinobacteria strains.</title>
        <authorList>
            <person name="Klenk H.-P."/>
        </authorList>
    </citation>
    <scope>NUCLEOTIDE SEQUENCE [LARGE SCALE GENOMIC DNA]</scope>
    <source>
        <strain evidence="7 8">DSM 15474</strain>
    </source>
</reference>